<comment type="cofactor">
    <cofactor evidence="1">
        <name>Mn(2+)</name>
        <dbReference type="ChEBI" id="CHEBI:29035"/>
    </cofactor>
</comment>
<dbReference type="AlphaFoldDB" id="A0A0D3JNA8"/>
<proteinExistence type="predicted"/>
<dbReference type="STRING" id="2903.R1CPY4"/>
<dbReference type="HOGENOM" id="CLU_2459427_0_0_1"/>
<dbReference type="RefSeq" id="XP_005781742.1">
    <property type="nucleotide sequence ID" value="XM_005781685.1"/>
</dbReference>
<dbReference type="Proteomes" id="UP000013827">
    <property type="component" value="Unassembled WGS sequence"/>
</dbReference>
<protein>
    <recommendedName>
        <fullName evidence="6">Serine/threonine specific protein phosphatases domain-containing protein</fullName>
    </recommendedName>
</protein>
<keyword evidence="3" id="KW-0464">Manganese</keyword>
<dbReference type="GeneID" id="19046662"/>
<dbReference type="KEGG" id="ehx:EMIHUDRAFT_63953"/>
<evidence type="ECO:0000256" key="3">
    <source>
        <dbReference type="ARBA" id="ARBA00023211"/>
    </source>
</evidence>
<evidence type="ECO:0000256" key="2">
    <source>
        <dbReference type="ARBA" id="ARBA00022723"/>
    </source>
</evidence>
<dbReference type="eggNOG" id="KOG0376">
    <property type="taxonomic scope" value="Eukaryota"/>
</dbReference>
<dbReference type="PANTHER" id="PTHR45668">
    <property type="entry name" value="SERINE/THREONINE-PROTEIN PHOSPHATASE 5-RELATED"/>
    <property type="match status" value="1"/>
</dbReference>
<sequence>MRAGVHLGQRGGSIPEFGPDITKRFCERNGVEVVIRSHQFVKEGFKLMHSGHLLTVFSARDYFVDTGDCREILPCLSPFLSPTMVVESR</sequence>
<reference evidence="5" key="1">
    <citation type="journal article" date="2013" name="Nature">
        <title>Pan genome of the phytoplankton Emiliania underpins its global distribution.</title>
        <authorList>
            <person name="Read B.A."/>
            <person name="Kegel J."/>
            <person name="Klute M.J."/>
            <person name="Kuo A."/>
            <person name="Lefebvre S.C."/>
            <person name="Maumus F."/>
            <person name="Mayer C."/>
            <person name="Miller J."/>
            <person name="Monier A."/>
            <person name="Salamov A."/>
            <person name="Young J."/>
            <person name="Aguilar M."/>
            <person name="Claverie J.M."/>
            <person name="Frickenhaus S."/>
            <person name="Gonzalez K."/>
            <person name="Herman E.K."/>
            <person name="Lin Y.C."/>
            <person name="Napier J."/>
            <person name="Ogata H."/>
            <person name="Sarno A.F."/>
            <person name="Shmutz J."/>
            <person name="Schroeder D."/>
            <person name="de Vargas C."/>
            <person name="Verret F."/>
            <person name="von Dassow P."/>
            <person name="Valentin K."/>
            <person name="Van de Peer Y."/>
            <person name="Wheeler G."/>
            <person name="Dacks J.B."/>
            <person name="Delwiche C.F."/>
            <person name="Dyhrman S.T."/>
            <person name="Glockner G."/>
            <person name="John U."/>
            <person name="Richards T."/>
            <person name="Worden A.Z."/>
            <person name="Zhang X."/>
            <person name="Grigoriev I.V."/>
            <person name="Allen A.E."/>
            <person name="Bidle K."/>
            <person name="Borodovsky M."/>
            <person name="Bowler C."/>
            <person name="Brownlee C."/>
            <person name="Cock J.M."/>
            <person name="Elias M."/>
            <person name="Gladyshev V.N."/>
            <person name="Groth M."/>
            <person name="Guda C."/>
            <person name="Hadaegh A."/>
            <person name="Iglesias-Rodriguez M.D."/>
            <person name="Jenkins J."/>
            <person name="Jones B.M."/>
            <person name="Lawson T."/>
            <person name="Leese F."/>
            <person name="Lindquist E."/>
            <person name="Lobanov A."/>
            <person name="Lomsadze A."/>
            <person name="Malik S.B."/>
            <person name="Marsh M.E."/>
            <person name="Mackinder L."/>
            <person name="Mock T."/>
            <person name="Mueller-Roeber B."/>
            <person name="Pagarete A."/>
            <person name="Parker M."/>
            <person name="Probert I."/>
            <person name="Quesneville H."/>
            <person name="Raines C."/>
            <person name="Rensing S.A."/>
            <person name="Riano-Pachon D.M."/>
            <person name="Richier S."/>
            <person name="Rokitta S."/>
            <person name="Shiraiwa Y."/>
            <person name="Soanes D.M."/>
            <person name="van der Giezen M."/>
            <person name="Wahlund T.M."/>
            <person name="Williams B."/>
            <person name="Wilson W."/>
            <person name="Wolfe G."/>
            <person name="Wurch L.L."/>
        </authorList>
    </citation>
    <scope>NUCLEOTIDE SEQUENCE</scope>
</reference>
<evidence type="ECO:0000313" key="5">
    <source>
        <dbReference type="Proteomes" id="UP000013827"/>
    </source>
</evidence>
<organism evidence="4 5">
    <name type="scientific">Emiliania huxleyi (strain CCMP1516)</name>
    <dbReference type="NCBI Taxonomy" id="280463"/>
    <lineage>
        <taxon>Eukaryota</taxon>
        <taxon>Haptista</taxon>
        <taxon>Haptophyta</taxon>
        <taxon>Prymnesiophyceae</taxon>
        <taxon>Isochrysidales</taxon>
        <taxon>Noelaerhabdaceae</taxon>
        <taxon>Emiliania</taxon>
    </lineage>
</organism>
<dbReference type="PaxDb" id="2903-EOD24993"/>
<evidence type="ECO:0000256" key="1">
    <source>
        <dbReference type="ARBA" id="ARBA00001936"/>
    </source>
</evidence>
<dbReference type="GO" id="GO:0046872">
    <property type="term" value="F:metal ion binding"/>
    <property type="evidence" value="ECO:0007669"/>
    <property type="project" value="UniProtKB-KW"/>
</dbReference>
<dbReference type="EnsemblProtists" id="EOD29313">
    <property type="protein sequence ID" value="EOD29313"/>
    <property type="gene ID" value="EMIHUDRAFT_63953"/>
</dbReference>
<accession>A0A0D3JNA8</accession>
<evidence type="ECO:0000313" key="4">
    <source>
        <dbReference type="EnsemblProtists" id="EOD24993"/>
    </source>
</evidence>
<keyword evidence="5" id="KW-1185">Reference proteome</keyword>
<dbReference type="PRINTS" id="PR00114">
    <property type="entry name" value="STPHPHTASE"/>
</dbReference>
<dbReference type="EnsemblProtists" id="EOD24993">
    <property type="protein sequence ID" value="EOD24993"/>
    <property type="gene ID" value="EMIHUDRAFT_73998"/>
</dbReference>
<name>A0A0D3JNA8_EMIH1</name>
<dbReference type="SUPFAM" id="SSF56300">
    <property type="entry name" value="Metallo-dependent phosphatases"/>
    <property type="match status" value="1"/>
</dbReference>
<dbReference type="InterPro" id="IPR029052">
    <property type="entry name" value="Metallo-depent_PP-like"/>
</dbReference>
<dbReference type="KEGG" id="ehx:EMIHUDRAFT_73998"/>
<reference evidence="4" key="2">
    <citation type="submission" date="2024-10" db="UniProtKB">
        <authorList>
            <consortium name="EnsemblProtists"/>
        </authorList>
    </citation>
    <scope>IDENTIFICATION</scope>
</reference>
<dbReference type="GO" id="GO:0016787">
    <property type="term" value="F:hydrolase activity"/>
    <property type="evidence" value="ECO:0007669"/>
    <property type="project" value="InterPro"/>
</dbReference>
<dbReference type="InterPro" id="IPR051134">
    <property type="entry name" value="PPP_phosphatase"/>
</dbReference>
<keyword evidence="2" id="KW-0479">Metal-binding</keyword>
<dbReference type="RefSeq" id="XP_005777422.1">
    <property type="nucleotide sequence ID" value="XM_005777365.1"/>
</dbReference>
<dbReference type="PANTHER" id="PTHR45668:SF5">
    <property type="entry name" value="SERINE_THREONINE-PROTEIN PHOSPHATASE 5"/>
    <property type="match status" value="1"/>
</dbReference>
<dbReference type="InterPro" id="IPR006186">
    <property type="entry name" value="Ser/Thr-sp_prot-phosphatase"/>
</dbReference>
<evidence type="ECO:0008006" key="6">
    <source>
        <dbReference type="Google" id="ProtNLM"/>
    </source>
</evidence>
<dbReference type="Gene3D" id="3.60.21.10">
    <property type="match status" value="1"/>
</dbReference>
<dbReference type="GeneID" id="17270539"/>